<proteinExistence type="predicted"/>
<dbReference type="WBParaSite" id="nRc.2.0.1.t07012-RA">
    <property type="protein sequence ID" value="nRc.2.0.1.t07012-RA"/>
    <property type="gene ID" value="nRc.2.0.1.g07012"/>
</dbReference>
<evidence type="ECO:0000313" key="1">
    <source>
        <dbReference type="Proteomes" id="UP000887565"/>
    </source>
</evidence>
<dbReference type="Proteomes" id="UP000887565">
    <property type="component" value="Unplaced"/>
</dbReference>
<keyword evidence="1" id="KW-1185">Reference proteome</keyword>
<organism evidence="1 2">
    <name type="scientific">Romanomermis culicivorax</name>
    <name type="common">Nematode worm</name>
    <dbReference type="NCBI Taxonomy" id="13658"/>
    <lineage>
        <taxon>Eukaryota</taxon>
        <taxon>Metazoa</taxon>
        <taxon>Ecdysozoa</taxon>
        <taxon>Nematoda</taxon>
        <taxon>Enoplea</taxon>
        <taxon>Dorylaimia</taxon>
        <taxon>Mermithida</taxon>
        <taxon>Mermithoidea</taxon>
        <taxon>Mermithidae</taxon>
        <taxon>Romanomermis</taxon>
    </lineage>
</organism>
<reference evidence="2" key="1">
    <citation type="submission" date="2022-11" db="UniProtKB">
        <authorList>
            <consortium name="WormBaseParasite"/>
        </authorList>
    </citation>
    <scope>IDENTIFICATION</scope>
</reference>
<dbReference type="AlphaFoldDB" id="A0A915I0I9"/>
<protein>
    <submittedName>
        <fullName evidence="2">Uncharacterized protein</fullName>
    </submittedName>
</protein>
<sequence length="233" mass="26230">MVLINFFGHLGLRVTMAVHIRARNASLALYQYFPAHYCTTYHKQQPPVLPEVAVLILRWVPSLWAKELGEVDAVHTTRLALFLYEAQGLDNPSCLLQAYNTAVGLIHSWMAYPQYLPFKQPPEIADIQRIYLQYHSKTNCPVPLLHRHDFFCPGELAATETIAVNRVTIRPSLFDCDAALRPVASILSHRCNRKPSLRHPPAAIPPTTAAILATLTPFTSMSMTIPQPPWLSQ</sequence>
<accession>A0A915I0I9</accession>
<name>A0A915I0I9_ROMCU</name>
<evidence type="ECO:0000313" key="2">
    <source>
        <dbReference type="WBParaSite" id="nRc.2.0.1.t07012-RA"/>
    </source>
</evidence>